<evidence type="ECO:0000259" key="2">
    <source>
        <dbReference type="PROSITE" id="PS50110"/>
    </source>
</evidence>
<name>A0ABT8LDH4_9BACT</name>
<proteinExistence type="predicted"/>
<dbReference type="PROSITE" id="PS50930">
    <property type="entry name" value="HTH_LYTTR"/>
    <property type="match status" value="1"/>
</dbReference>
<keyword evidence="4" id="KW-0238">DNA-binding</keyword>
<evidence type="ECO:0000256" key="1">
    <source>
        <dbReference type="PROSITE-ProRule" id="PRU00169"/>
    </source>
</evidence>
<evidence type="ECO:0000259" key="3">
    <source>
        <dbReference type="PROSITE" id="PS50930"/>
    </source>
</evidence>
<evidence type="ECO:0000313" key="4">
    <source>
        <dbReference type="EMBL" id="MDN5215829.1"/>
    </source>
</evidence>
<dbReference type="InterPro" id="IPR001789">
    <property type="entry name" value="Sig_transdc_resp-reg_receiver"/>
</dbReference>
<dbReference type="GO" id="GO:0003677">
    <property type="term" value="F:DNA binding"/>
    <property type="evidence" value="ECO:0007669"/>
    <property type="project" value="UniProtKB-KW"/>
</dbReference>
<feature type="modified residue" description="4-aspartylphosphate" evidence="1">
    <location>
        <position position="57"/>
    </location>
</feature>
<evidence type="ECO:0000313" key="5">
    <source>
        <dbReference type="Proteomes" id="UP001172083"/>
    </source>
</evidence>
<dbReference type="InterPro" id="IPR007492">
    <property type="entry name" value="LytTR_DNA-bd_dom"/>
</dbReference>
<dbReference type="PROSITE" id="PS50110">
    <property type="entry name" value="RESPONSE_REGULATORY"/>
    <property type="match status" value="1"/>
</dbReference>
<accession>A0ABT8LDH4</accession>
<sequence>METLKTIIVDDEKHCIDRLENLLLAHRSDVEVIGSYQSYASALEAITALHPDFIFLDVQLGDKTGFELLKSLKSIDFDVVFTTAFDKYAVEAFRFSATDYLLKPILADDLEKSIGKLQEKVLTKDLSKKFDILFHNLQQGKNSAKKIGIPTAEGLTFIQVADIVRCESDINYTRIVNTYGSPLTVARTLKQFEELLMDYNFFRVHKSHLINLSHVSKYNKGKGGVVAMSDGSEIEVSTRRKDLFLKRLRQMQMLLP</sequence>
<dbReference type="EMBL" id="JAUJEB010000007">
    <property type="protein sequence ID" value="MDN5215829.1"/>
    <property type="molecule type" value="Genomic_DNA"/>
</dbReference>
<dbReference type="RefSeq" id="WP_346761166.1">
    <property type="nucleotide sequence ID" value="NZ_JAUJEB010000007.1"/>
</dbReference>
<gene>
    <name evidence="4" type="ORF">QQ020_27370</name>
</gene>
<reference evidence="4" key="1">
    <citation type="submission" date="2023-06" db="EMBL/GenBank/DDBJ databases">
        <title>Genomic of Agaribacillus aureum.</title>
        <authorList>
            <person name="Wang G."/>
        </authorList>
    </citation>
    <scope>NUCLEOTIDE SEQUENCE</scope>
    <source>
        <strain evidence="4">BMA12</strain>
    </source>
</reference>
<dbReference type="SUPFAM" id="SSF52172">
    <property type="entry name" value="CheY-like"/>
    <property type="match status" value="1"/>
</dbReference>
<dbReference type="Pfam" id="PF00072">
    <property type="entry name" value="Response_reg"/>
    <property type="match status" value="1"/>
</dbReference>
<protein>
    <submittedName>
        <fullName evidence="4">LytTR family DNA-binding domain-containing protein</fullName>
    </submittedName>
</protein>
<feature type="domain" description="HTH LytTR-type" evidence="3">
    <location>
        <begin position="147"/>
        <end position="250"/>
    </location>
</feature>
<comment type="caution">
    <text evidence="4">The sequence shown here is derived from an EMBL/GenBank/DDBJ whole genome shotgun (WGS) entry which is preliminary data.</text>
</comment>
<organism evidence="4 5">
    <name type="scientific">Agaribacillus aureus</name>
    <dbReference type="NCBI Taxonomy" id="3051825"/>
    <lineage>
        <taxon>Bacteria</taxon>
        <taxon>Pseudomonadati</taxon>
        <taxon>Bacteroidota</taxon>
        <taxon>Cytophagia</taxon>
        <taxon>Cytophagales</taxon>
        <taxon>Splendidivirgaceae</taxon>
        <taxon>Agaribacillus</taxon>
    </lineage>
</organism>
<dbReference type="SMART" id="SM00850">
    <property type="entry name" value="LytTR"/>
    <property type="match status" value="1"/>
</dbReference>
<keyword evidence="1" id="KW-0597">Phosphoprotein</keyword>
<dbReference type="PANTHER" id="PTHR37299">
    <property type="entry name" value="TRANSCRIPTIONAL REGULATOR-RELATED"/>
    <property type="match status" value="1"/>
</dbReference>
<dbReference type="Gene3D" id="3.40.50.2300">
    <property type="match status" value="1"/>
</dbReference>
<dbReference type="InterPro" id="IPR046947">
    <property type="entry name" value="LytR-like"/>
</dbReference>
<dbReference type="Proteomes" id="UP001172083">
    <property type="component" value="Unassembled WGS sequence"/>
</dbReference>
<feature type="domain" description="Response regulatory" evidence="2">
    <location>
        <begin position="5"/>
        <end position="118"/>
    </location>
</feature>
<dbReference type="InterPro" id="IPR011006">
    <property type="entry name" value="CheY-like_superfamily"/>
</dbReference>
<dbReference type="Pfam" id="PF04397">
    <property type="entry name" value="LytTR"/>
    <property type="match status" value="1"/>
</dbReference>
<dbReference type="PANTHER" id="PTHR37299:SF1">
    <property type="entry name" value="STAGE 0 SPORULATION PROTEIN A HOMOLOG"/>
    <property type="match status" value="1"/>
</dbReference>
<keyword evidence="5" id="KW-1185">Reference proteome</keyword>
<dbReference type="Gene3D" id="2.40.50.1020">
    <property type="entry name" value="LytTr DNA-binding domain"/>
    <property type="match status" value="1"/>
</dbReference>
<dbReference type="SMART" id="SM00448">
    <property type="entry name" value="REC"/>
    <property type="match status" value="1"/>
</dbReference>